<dbReference type="Gene3D" id="3.30.40.10">
    <property type="entry name" value="Zinc/RING finger domain, C3HC4 (zinc finger)"/>
    <property type="match status" value="2"/>
</dbReference>
<dbReference type="InterPro" id="IPR034732">
    <property type="entry name" value="EPHD"/>
</dbReference>
<dbReference type="Pfam" id="PF13639">
    <property type="entry name" value="zf-RING_2"/>
    <property type="match status" value="1"/>
</dbReference>
<dbReference type="Pfam" id="PF13771">
    <property type="entry name" value="zf-HC5HC2H"/>
    <property type="match status" value="1"/>
</dbReference>
<dbReference type="GO" id="GO:0008270">
    <property type="term" value="F:zinc ion binding"/>
    <property type="evidence" value="ECO:0007669"/>
    <property type="project" value="UniProtKB-KW"/>
</dbReference>
<dbReference type="EMBL" id="PPHD01089083">
    <property type="protein sequence ID" value="POI20063.1"/>
    <property type="molecule type" value="Genomic_DNA"/>
</dbReference>
<dbReference type="InterPro" id="IPR013083">
    <property type="entry name" value="Znf_RING/FYVE/PHD"/>
</dbReference>
<protein>
    <recommendedName>
        <fullName evidence="10">RING-type domain-containing protein</fullName>
    </recommendedName>
</protein>
<evidence type="ECO:0000313" key="8">
    <source>
        <dbReference type="EMBL" id="POI20063.1"/>
    </source>
</evidence>
<dbReference type="Proteomes" id="UP000237246">
    <property type="component" value="Unassembled WGS sequence"/>
</dbReference>
<dbReference type="PANTHER" id="PTHR12420:SF47">
    <property type="entry name" value="PHD FINGER PROTEIN 7"/>
    <property type="match status" value="1"/>
</dbReference>
<dbReference type="SUPFAM" id="SSF57850">
    <property type="entry name" value="RING/U-box"/>
    <property type="match status" value="1"/>
</dbReference>
<evidence type="ECO:0000256" key="2">
    <source>
        <dbReference type="ARBA" id="ARBA00022771"/>
    </source>
</evidence>
<evidence type="ECO:0000256" key="3">
    <source>
        <dbReference type="ARBA" id="ARBA00022833"/>
    </source>
</evidence>
<sequence length="252" mass="27737">MHTMSEGTKKPAGSWEPGETCVLCAQADADPELYGRKLVISGINFHEFCAVFSGGLHQEAVTQKEGSHLVLLQIITIILQAQQTPCFVCGKRGATITCAESGCNRSFHFPCASKGECVTQYFGQFRSFCCNHRPLQPVEAVPAQDMICIICMEPMGNSRSYSTMVCPSCRHACFHRACIQRLVLRLGITLHCPHCRDKEELFHYMTAMGIYIPSRLVSHSWFFRHSSSSVDSAGPNTASQQGLGPLQGSAEQ</sequence>
<evidence type="ECO:0000259" key="7">
    <source>
        <dbReference type="PROSITE" id="PS51805"/>
    </source>
</evidence>
<dbReference type="PROSITE" id="PS51805">
    <property type="entry name" value="EPHD"/>
    <property type="match status" value="1"/>
</dbReference>
<comment type="caution">
    <text evidence="8">The sequence shown here is derived from an EMBL/GenBank/DDBJ whole genome shotgun (WGS) entry which is preliminary data.</text>
</comment>
<dbReference type="InterPro" id="IPR001841">
    <property type="entry name" value="Znf_RING"/>
</dbReference>
<dbReference type="OrthoDB" id="512616at2759"/>
<dbReference type="CDD" id="cd16448">
    <property type="entry name" value="RING-H2"/>
    <property type="match status" value="1"/>
</dbReference>
<reference evidence="8 9" key="1">
    <citation type="submission" date="2018-01" db="EMBL/GenBank/DDBJ databases">
        <title>Comparison of the Chinese Bamboo Partridge and Red Junglefowl genome sequences highlights the importance of demography in genome evolution.</title>
        <authorList>
            <person name="Tiley G.P."/>
            <person name="Kimball R.T."/>
            <person name="Braun E.L."/>
            <person name="Burleigh J.G."/>
        </authorList>
    </citation>
    <scope>NUCLEOTIDE SEQUENCE [LARGE SCALE GENOMIC DNA]</scope>
    <source>
        <strain evidence="8">RTK389</strain>
        <tissue evidence="8">Blood</tissue>
    </source>
</reference>
<dbReference type="InterPro" id="IPR051188">
    <property type="entry name" value="PHD-type_Zinc_Finger"/>
</dbReference>
<feature type="non-terminal residue" evidence="8">
    <location>
        <position position="252"/>
    </location>
</feature>
<dbReference type="PROSITE" id="PS50089">
    <property type="entry name" value="ZF_RING_2"/>
    <property type="match status" value="1"/>
</dbReference>
<keyword evidence="9" id="KW-1185">Reference proteome</keyword>
<evidence type="ECO:0000256" key="5">
    <source>
        <dbReference type="SAM" id="MobiDB-lite"/>
    </source>
</evidence>
<keyword evidence="2 4" id="KW-0863">Zinc-finger</keyword>
<evidence type="ECO:0000259" key="6">
    <source>
        <dbReference type="PROSITE" id="PS50089"/>
    </source>
</evidence>
<evidence type="ECO:0000256" key="4">
    <source>
        <dbReference type="PROSITE-ProRule" id="PRU00175"/>
    </source>
</evidence>
<evidence type="ECO:0008006" key="10">
    <source>
        <dbReference type="Google" id="ProtNLM"/>
    </source>
</evidence>
<evidence type="ECO:0000313" key="9">
    <source>
        <dbReference type="Proteomes" id="UP000237246"/>
    </source>
</evidence>
<keyword evidence="3" id="KW-0862">Zinc</keyword>
<dbReference type="AlphaFoldDB" id="A0A2P4S7I0"/>
<evidence type="ECO:0000256" key="1">
    <source>
        <dbReference type="ARBA" id="ARBA00022723"/>
    </source>
</evidence>
<dbReference type="PANTHER" id="PTHR12420">
    <property type="entry name" value="PHD FINGER PROTEIN"/>
    <property type="match status" value="1"/>
</dbReference>
<feature type="region of interest" description="Disordered" evidence="5">
    <location>
        <begin position="230"/>
        <end position="252"/>
    </location>
</feature>
<name>A0A2P4S7I0_BAMTH</name>
<gene>
    <name evidence="8" type="ORF">CIB84_016190</name>
</gene>
<organism evidence="8 9">
    <name type="scientific">Bambusicola thoracicus</name>
    <name type="common">Chinese bamboo-partridge</name>
    <name type="synonym">Perdix thoracica</name>
    <dbReference type="NCBI Taxonomy" id="9083"/>
    <lineage>
        <taxon>Eukaryota</taxon>
        <taxon>Metazoa</taxon>
        <taxon>Chordata</taxon>
        <taxon>Craniata</taxon>
        <taxon>Vertebrata</taxon>
        <taxon>Euteleostomi</taxon>
        <taxon>Archelosauria</taxon>
        <taxon>Archosauria</taxon>
        <taxon>Dinosauria</taxon>
        <taxon>Saurischia</taxon>
        <taxon>Theropoda</taxon>
        <taxon>Coelurosauria</taxon>
        <taxon>Aves</taxon>
        <taxon>Neognathae</taxon>
        <taxon>Galloanserae</taxon>
        <taxon>Galliformes</taxon>
        <taxon>Phasianidae</taxon>
        <taxon>Perdicinae</taxon>
        <taxon>Bambusicola</taxon>
    </lineage>
</organism>
<dbReference type="GO" id="GO:0005634">
    <property type="term" value="C:nucleus"/>
    <property type="evidence" value="ECO:0007669"/>
    <property type="project" value="TreeGrafter"/>
</dbReference>
<keyword evidence="1" id="KW-0479">Metal-binding</keyword>
<accession>A0A2P4S7I0</accession>
<feature type="domain" description="PHD-type" evidence="7">
    <location>
        <begin position="18"/>
        <end position="133"/>
    </location>
</feature>
<feature type="domain" description="RING-type" evidence="6">
    <location>
        <begin position="148"/>
        <end position="196"/>
    </location>
</feature>
<proteinExistence type="predicted"/>